<name>A0ACA9NJY6_9GLOM</name>
<evidence type="ECO:0000313" key="1">
    <source>
        <dbReference type="EMBL" id="CAG8659477.1"/>
    </source>
</evidence>
<organism evidence="1 2">
    <name type="scientific">Racocetra persica</name>
    <dbReference type="NCBI Taxonomy" id="160502"/>
    <lineage>
        <taxon>Eukaryota</taxon>
        <taxon>Fungi</taxon>
        <taxon>Fungi incertae sedis</taxon>
        <taxon>Mucoromycota</taxon>
        <taxon>Glomeromycotina</taxon>
        <taxon>Glomeromycetes</taxon>
        <taxon>Diversisporales</taxon>
        <taxon>Gigasporaceae</taxon>
        <taxon>Racocetra</taxon>
    </lineage>
</organism>
<reference evidence="1" key="1">
    <citation type="submission" date="2021-06" db="EMBL/GenBank/DDBJ databases">
        <authorList>
            <person name="Kallberg Y."/>
            <person name="Tangrot J."/>
            <person name="Rosling A."/>
        </authorList>
    </citation>
    <scope>NUCLEOTIDE SEQUENCE</scope>
    <source>
        <strain evidence="1">MA461A</strain>
    </source>
</reference>
<evidence type="ECO:0000313" key="2">
    <source>
        <dbReference type="Proteomes" id="UP000789920"/>
    </source>
</evidence>
<sequence>ATTPINRPDQGTQPIPRGQPMGPPPPPVGYRPTYGVPTTLSMLPRGTNLQNGGPIGRRSTLPTGTTAQSEEKSTNFTENDVLISSGVDIKAEEINIRREHELLTARQSSTLVQYPDRSRSQNFLNQRSLAAKVQSIALQHKIVNVPPDALAYLALATQERIRELIETMIVAKNHRIHSEHINLPLDSENSLPMYKEVVSLDVRSQLAAMEKVEREQERKRQESLAGSSQDNIGDDQTDDVKDSTDAPTHQPKRVKRQKKESSSASSLKLTNEAIATSTNQTALVAAGGLTKSWMLQGAIDKTSQSSAISTNSNGTSSGIRPSRGRSRSTSNGRPLVNKRDALGTRGDHIYAAAHDASGRVSRDAGDVTPAVTVKDALFVLERDRGGGGQAGGTREVLMKLLLVWRALSELSPSDIESCSPRWNKNEYRYLRPPTISRSLFLITLMRRDLPVPAAPITIILSGSTRIPLRKLLGFGW</sequence>
<keyword evidence="2" id="KW-1185">Reference proteome</keyword>
<proteinExistence type="predicted"/>
<accession>A0ACA9NJY6</accession>
<dbReference type="Proteomes" id="UP000789920">
    <property type="component" value="Unassembled WGS sequence"/>
</dbReference>
<comment type="caution">
    <text evidence="1">The sequence shown here is derived from an EMBL/GenBank/DDBJ whole genome shotgun (WGS) entry which is preliminary data.</text>
</comment>
<dbReference type="EMBL" id="CAJVQC010014678">
    <property type="protein sequence ID" value="CAG8659477.1"/>
    <property type="molecule type" value="Genomic_DNA"/>
</dbReference>
<protein>
    <submittedName>
        <fullName evidence="1">27353_t:CDS:1</fullName>
    </submittedName>
</protein>
<feature type="non-terminal residue" evidence="1">
    <location>
        <position position="1"/>
    </location>
</feature>
<gene>
    <name evidence="1" type="ORF">RPERSI_LOCUS8213</name>
</gene>